<reference evidence="1" key="1">
    <citation type="submission" date="2018-05" db="EMBL/GenBank/DDBJ databases">
        <title>Draft genome of Mucuna pruriens seed.</title>
        <authorList>
            <person name="Nnadi N.E."/>
            <person name="Vos R."/>
            <person name="Hasami M.H."/>
            <person name="Devisetty U.K."/>
            <person name="Aguiy J.C."/>
        </authorList>
    </citation>
    <scope>NUCLEOTIDE SEQUENCE [LARGE SCALE GENOMIC DNA]</scope>
    <source>
        <strain evidence="1">JCA_2017</strain>
    </source>
</reference>
<dbReference type="SUPFAM" id="SSF53098">
    <property type="entry name" value="Ribonuclease H-like"/>
    <property type="match status" value="1"/>
</dbReference>
<dbReference type="Gene3D" id="3.30.420.10">
    <property type="entry name" value="Ribonuclease H-like superfamily/Ribonuclease H"/>
    <property type="match status" value="1"/>
</dbReference>
<protein>
    <recommendedName>
        <fullName evidence="3">Copia protein</fullName>
    </recommendedName>
</protein>
<dbReference type="PANTHER" id="PTHR42648:SF21">
    <property type="entry name" value="CYSTEINE-RICH RLK (RECEPTOR-LIKE PROTEIN KINASE) 8"/>
    <property type="match status" value="1"/>
</dbReference>
<dbReference type="Proteomes" id="UP000257109">
    <property type="component" value="Unassembled WGS sequence"/>
</dbReference>
<evidence type="ECO:0008006" key="3">
    <source>
        <dbReference type="Google" id="ProtNLM"/>
    </source>
</evidence>
<dbReference type="OrthoDB" id="1751476at2759"/>
<evidence type="ECO:0000313" key="2">
    <source>
        <dbReference type="Proteomes" id="UP000257109"/>
    </source>
</evidence>
<dbReference type="PANTHER" id="PTHR42648">
    <property type="entry name" value="TRANSPOSASE, PUTATIVE-RELATED"/>
    <property type="match status" value="1"/>
</dbReference>
<sequence length="113" mass="13561">MNLTYEHESFLFSIKGFKMRKNSHNFLALRKSQQNGVIERKNRSIQEMNRTMLNDNYIPNTSRLKLLYIRLIMKKAPYELWIGKNPNISYFHIFGCEYFIMNTKNHLGNLILN</sequence>
<proteinExistence type="predicted"/>
<feature type="non-terminal residue" evidence="1">
    <location>
        <position position="1"/>
    </location>
</feature>
<accession>A0A371H5E2</accession>
<dbReference type="AlphaFoldDB" id="A0A371H5E2"/>
<dbReference type="InterPro" id="IPR039537">
    <property type="entry name" value="Retrotran_Ty1/copia-like"/>
</dbReference>
<comment type="caution">
    <text evidence="1">The sequence shown here is derived from an EMBL/GenBank/DDBJ whole genome shotgun (WGS) entry which is preliminary data.</text>
</comment>
<dbReference type="InterPro" id="IPR036397">
    <property type="entry name" value="RNaseH_sf"/>
</dbReference>
<dbReference type="EMBL" id="QJKJ01003532">
    <property type="protein sequence ID" value="RDX98001.1"/>
    <property type="molecule type" value="Genomic_DNA"/>
</dbReference>
<evidence type="ECO:0000313" key="1">
    <source>
        <dbReference type="EMBL" id="RDX98001.1"/>
    </source>
</evidence>
<dbReference type="InterPro" id="IPR012337">
    <property type="entry name" value="RNaseH-like_sf"/>
</dbReference>
<gene>
    <name evidence="1" type="ORF">CR513_19144</name>
</gene>
<dbReference type="GO" id="GO:0003676">
    <property type="term" value="F:nucleic acid binding"/>
    <property type="evidence" value="ECO:0007669"/>
    <property type="project" value="InterPro"/>
</dbReference>
<keyword evidence="2" id="KW-1185">Reference proteome</keyword>
<name>A0A371H5E2_MUCPR</name>
<organism evidence="1 2">
    <name type="scientific">Mucuna pruriens</name>
    <name type="common">Velvet bean</name>
    <name type="synonym">Dolichos pruriens</name>
    <dbReference type="NCBI Taxonomy" id="157652"/>
    <lineage>
        <taxon>Eukaryota</taxon>
        <taxon>Viridiplantae</taxon>
        <taxon>Streptophyta</taxon>
        <taxon>Embryophyta</taxon>
        <taxon>Tracheophyta</taxon>
        <taxon>Spermatophyta</taxon>
        <taxon>Magnoliopsida</taxon>
        <taxon>eudicotyledons</taxon>
        <taxon>Gunneridae</taxon>
        <taxon>Pentapetalae</taxon>
        <taxon>rosids</taxon>
        <taxon>fabids</taxon>
        <taxon>Fabales</taxon>
        <taxon>Fabaceae</taxon>
        <taxon>Papilionoideae</taxon>
        <taxon>50 kb inversion clade</taxon>
        <taxon>NPAAA clade</taxon>
        <taxon>indigoferoid/millettioid clade</taxon>
        <taxon>Phaseoleae</taxon>
        <taxon>Mucuna</taxon>
    </lineage>
</organism>